<sequence length="281" mass="33280">MKIIYNKENETLEKKLNGPVFLKLCALFSRKETYILRELKEHFTKEEKIETQLEYLIKQQIIQRQDRRYTLKLANPSLTEDHEMLAQWVDRLIVELREQPIQVQLTHLILLLQNPQGFSPFLLPEEVTFAFSHQVGNDLGVFYSIGLDENSCNLPNYFLLQRQAHTQTQFPQLQRLIGDVDPDYYIDQAFVVLDKILAKRRRIRSSIFVESLKIAGVIEEKEEWQIKVPIVNDLTSSWLNPDIPYLFSKLDYYMQRRIIGEILDRLNLTDATLLQLYHEKI</sequence>
<comment type="caution">
    <text evidence="1">The sequence shown here is derived from an EMBL/GenBank/DDBJ whole genome shotgun (WGS) entry which is preliminary data.</text>
</comment>
<evidence type="ECO:0000313" key="2">
    <source>
        <dbReference type="Proteomes" id="UP001595969"/>
    </source>
</evidence>
<gene>
    <name evidence="1" type="ORF">ACFO5I_12255</name>
</gene>
<dbReference type="Proteomes" id="UP001595969">
    <property type="component" value="Unassembled WGS sequence"/>
</dbReference>
<organism evidence="1 2">
    <name type="scientific">Enterococcus lemanii</name>
    <dbReference type="NCBI Taxonomy" id="1159752"/>
    <lineage>
        <taxon>Bacteria</taxon>
        <taxon>Bacillati</taxon>
        <taxon>Bacillota</taxon>
        <taxon>Bacilli</taxon>
        <taxon>Lactobacillales</taxon>
        <taxon>Enterococcaceae</taxon>
        <taxon>Enterococcus</taxon>
    </lineage>
</organism>
<dbReference type="EMBL" id="JBHSGS010000063">
    <property type="protein sequence ID" value="MFC4720495.1"/>
    <property type="molecule type" value="Genomic_DNA"/>
</dbReference>
<reference evidence="2" key="1">
    <citation type="journal article" date="2019" name="Int. J. Syst. Evol. Microbiol.">
        <title>The Global Catalogue of Microorganisms (GCM) 10K type strain sequencing project: providing services to taxonomists for standard genome sequencing and annotation.</title>
        <authorList>
            <consortium name="The Broad Institute Genomics Platform"/>
            <consortium name="The Broad Institute Genome Sequencing Center for Infectious Disease"/>
            <person name="Wu L."/>
            <person name="Ma J."/>
        </authorList>
    </citation>
    <scope>NUCLEOTIDE SEQUENCE [LARGE SCALE GENOMIC DNA]</scope>
    <source>
        <strain evidence="2">CGMCC 1.19032</strain>
    </source>
</reference>
<name>A0ABV9MYU9_9ENTE</name>
<dbReference type="InterPro" id="IPR014924">
    <property type="entry name" value="DUF1803"/>
</dbReference>
<proteinExistence type="predicted"/>
<dbReference type="RefSeq" id="WP_204652766.1">
    <property type="nucleotide sequence ID" value="NZ_JAFBFD010000001.1"/>
</dbReference>
<evidence type="ECO:0000313" key="1">
    <source>
        <dbReference type="EMBL" id="MFC4720495.1"/>
    </source>
</evidence>
<keyword evidence="2" id="KW-1185">Reference proteome</keyword>
<accession>A0ABV9MYU9</accession>
<dbReference type="Pfam" id="PF08820">
    <property type="entry name" value="DUF1803"/>
    <property type="match status" value="1"/>
</dbReference>
<protein>
    <submittedName>
        <fullName evidence="1">DUF1803 domain-containing protein</fullName>
    </submittedName>
</protein>